<dbReference type="Pfam" id="PF07859">
    <property type="entry name" value="Abhydrolase_3"/>
    <property type="match status" value="1"/>
</dbReference>
<dbReference type="InterPro" id="IPR050466">
    <property type="entry name" value="Carboxylest/Gibb_receptor"/>
</dbReference>
<organism evidence="4 5">
    <name type="scientific">Ziziphus jujuba</name>
    <name type="common">Chinese jujube</name>
    <name type="synonym">Ziziphus sativa</name>
    <dbReference type="NCBI Taxonomy" id="326968"/>
    <lineage>
        <taxon>Eukaryota</taxon>
        <taxon>Viridiplantae</taxon>
        <taxon>Streptophyta</taxon>
        <taxon>Embryophyta</taxon>
        <taxon>Tracheophyta</taxon>
        <taxon>Spermatophyta</taxon>
        <taxon>Magnoliopsida</taxon>
        <taxon>eudicotyledons</taxon>
        <taxon>Gunneridae</taxon>
        <taxon>Pentapetalae</taxon>
        <taxon>rosids</taxon>
        <taxon>fabids</taxon>
        <taxon>Rosales</taxon>
        <taxon>Rhamnaceae</taxon>
        <taxon>Paliureae</taxon>
        <taxon>Ziziphus</taxon>
    </lineage>
</organism>
<dbReference type="Gene3D" id="3.40.50.1820">
    <property type="entry name" value="alpha/beta hydrolase"/>
    <property type="match status" value="1"/>
</dbReference>
<sequence length="315" mass="34662">MSSSGQNPPSDPSKPSQPLLLPSSPAEPDPSTATSSVLSKDIPLNPTNQTFVRLFLPRKTLEGYSSSTTNQKLPLIFYYHGGGFVRLSATSTPFHVFCSNMALHLQAIIVSVEYRLAPQHRLPAAYDDAVEALHWIKTTHEDWIAKFADLSSCFLMGTSAGGNIAYHAAIRAFEEDLGPLIIRGLLLHHPFFGGAERTGSELRMENDQFLPLHASDQAWKLSLPVGANRDHEYCCAVAGAGSDRCDRILKMGWRVFVAGCYGDPLIDRQMELVKMFEGKGVETVTYYSEGNHGLEITEPSKAHYLFLALKCFISG</sequence>
<evidence type="ECO:0000313" key="4">
    <source>
        <dbReference type="Proteomes" id="UP001652623"/>
    </source>
</evidence>
<dbReference type="AlphaFoldDB" id="A0A6P3ZH78"/>
<reference evidence="5" key="1">
    <citation type="submission" date="2025-08" db="UniProtKB">
        <authorList>
            <consortium name="RefSeq"/>
        </authorList>
    </citation>
    <scope>IDENTIFICATION</scope>
    <source>
        <tissue evidence="5">Seedling</tissue>
    </source>
</reference>
<proteinExistence type="inferred from homology"/>
<accession>A0A6P3ZH78</accession>
<dbReference type="SUPFAM" id="SSF53474">
    <property type="entry name" value="alpha/beta-Hydrolases"/>
    <property type="match status" value="1"/>
</dbReference>
<name>A0A6P3ZH78_ZIZJJ</name>
<protein>
    <submittedName>
        <fullName evidence="5">Carboxylesterase 1</fullName>
    </submittedName>
</protein>
<dbReference type="PANTHER" id="PTHR23024:SF546">
    <property type="entry name" value="CARBOXYLESTERASE 120-RELATED"/>
    <property type="match status" value="1"/>
</dbReference>
<dbReference type="GeneID" id="107414380"/>
<dbReference type="Proteomes" id="UP001652623">
    <property type="component" value="Chromosome 8"/>
</dbReference>
<feature type="region of interest" description="Disordered" evidence="2">
    <location>
        <begin position="1"/>
        <end position="41"/>
    </location>
</feature>
<dbReference type="KEGG" id="zju:107414380"/>
<dbReference type="InParanoid" id="A0A6P3ZH78"/>
<gene>
    <name evidence="5" type="primary">LOC107414380</name>
</gene>
<feature type="domain" description="Alpha/beta hydrolase fold-3" evidence="3">
    <location>
        <begin position="76"/>
        <end position="293"/>
    </location>
</feature>
<evidence type="ECO:0000313" key="5">
    <source>
        <dbReference type="RefSeq" id="XP_015877979.3"/>
    </source>
</evidence>
<dbReference type="PANTHER" id="PTHR23024">
    <property type="entry name" value="ARYLACETAMIDE DEACETYLASE"/>
    <property type="match status" value="1"/>
</dbReference>
<keyword evidence="4" id="KW-1185">Reference proteome</keyword>
<feature type="compositionally biased region" description="Low complexity" evidence="2">
    <location>
        <begin position="13"/>
        <end position="31"/>
    </location>
</feature>
<dbReference type="InterPro" id="IPR029058">
    <property type="entry name" value="AB_hydrolase_fold"/>
</dbReference>
<evidence type="ECO:0000256" key="1">
    <source>
        <dbReference type="ARBA" id="ARBA00010515"/>
    </source>
</evidence>
<evidence type="ECO:0000259" key="3">
    <source>
        <dbReference type="Pfam" id="PF07859"/>
    </source>
</evidence>
<comment type="similarity">
    <text evidence="1">Belongs to the 'GDXG' lipolytic enzyme family.</text>
</comment>
<dbReference type="RefSeq" id="XP_015877979.3">
    <property type="nucleotide sequence ID" value="XM_016022493.4"/>
</dbReference>
<dbReference type="GO" id="GO:0016787">
    <property type="term" value="F:hydrolase activity"/>
    <property type="evidence" value="ECO:0007669"/>
    <property type="project" value="InterPro"/>
</dbReference>
<evidence type="ECO:0000256" key="2">
    <source>
        <dbReference type="SAM" id="MobiDB-lite"/>
    </source>
</evidence>
<dbReference type="InterPro" id="IPR013094">
    <property type="entry name" value="AB_hydrolase_3"/>
</dbReference>